<reference evidence="2 3" key="1">
    <citation type="submission" date="2019-09" db="EMBL/GenBank/DDBJ databases">
        <title>YIM 132180 draft genome.</title>
        <authorList>
            <person name="Zhang K."/>
        </authorList>
    </citation>
    <scope>NUCLEOTIDE SEQUENCE [LARGE SCALE GENOMIC DNA]</scope>
    <source>
        <strain evidence="2 3">YIM 132180</strain>
    </source>
</reference>
<dbReference type="EMBL" id="VZDO01000002">
    <property type="protein sequence ID" value="KAB0681999.1"/>
    <property type="molecule type" value="Genomic_DNA"/>
</dbReference>
<dbReference type="RefSeq" id="WP_150968259.1">
    <property type="nucleotide sequence ID" value="NZ_VZDO01000002.1"/>
</dbReference>
<proteinExistence type="predicted"/>
<protein>
    <recommendedName>
        <fullName evidence="4">Lipoprotein</fullName>
    </recommendedName>
</protein>
<accession>A0A7V7TXR0</accession>
<dbReference type="AlphaFoldDB" id="A0A7V7TXR0"/>
<keyword evidence="3" id="KW-1185">Reference proteome</keyword>
<name>A0A7V7TXR0_9HYPH</name>
<evidence type="ECO:0000256" key="1">
    <source>
        <dbReference type="SAM" id="SignalP"/>
    </source>
</evidence>
<gene>
    <name evidence="2" type="ORF">F6X38_04115</name>
</gene>
<feature type="signal peptide" evidence="1">
    <location>
        <begin position="1"/>
        <end position="19"/>
    </location>
</feature>
<evidence type="ECO:0000313" key="3">
    <source>
        <dbReference type="Proteomes" id="UP000432089"/>
    </source>
</evidence>
<evidence type="ECO:0000313" key="2">
    <source>
        <dbReference type="EMBL" id="KAB0681999.1"/>
    </source>
</evidence>
<sequence>MRRFLVGLTLACLSGCVSPQDTSADQSAPLDTGDKAIARCAENVKRSNTPSSMLALRQTLRVRTEDEAAPLLCRKIRRGLAEGRLTFDDLRWDDGSHPMSMRLVRVLREK</sequence>
<comment type="caution">
    <text evidence="2">The sequence shown here is derived from an EMBL/GenBank/DDBJ whole genome shotgun (WGS) entry which is preliminary data.</text>
</comment>
<evidence type="ECO:0008006" key="4">
    <source>
        <dbReference type="Google" id="ProtNLM"/>
    </source>
</evidence>
<organism evidence="2 3">
    <name type="scientific">Plantimonas leprariae</name>
    <dbReference type="NCBI Taxonomy" id="2615207"/>
    <lineage>
        <taxon>Bacteria</taxon>
        <taxon>Pseudomonadati</taxon>
        <taxon>Pseudomonadota</taxon>
        <taxon>Alphaproteobacteria</taxon>
        <taxon>Hyphomicrobiales</taxon>
        <taxon>Aurantimonadaceae</taxon>
        <taxon>Plantimonas</taxon>
    </lineage>
</organism>
<dbReference type="Proteomes" id="UP000432089">
    <property type="component" value="Unassembled WGS sequence"/>
</dbReference>
<feature type="chain" id="PRO_5031556423" description="Lipoprotein" evidence="1">
    <location>
        <begin position="20"/>
        <end position="110"/>
    </location>
</feature>
<keyword evidence="1" id="KW-0732">Signal</keyword>